<dbReference type="Proteomes" id="UP001274830">
    <property type="component" value="Unassembled WGS sequence"/>
</dbReference>
<protein>
    <submittedName>
        <fullName evidence="2">Uncharacterized protein</fullName>
    </submittedName>
</protein>
<dbReference type="AlphaFoldDB" id="A0AAE0WXV0"/>
<evidence type="ECO:0000256" key="1">
    <source>
        <dbReference type="SAM" id="MobiDB-lite"/>
    </source>
</evidence>
<comment type="caution">
    <text evidence="2">The sequence shown here is derived from an EMBL/GenBank/DDBJ whole genome shotgun (WGS) entry which is preliminary data.</text>
</comment>
<sequence length="158" mass="18263">MRSVGYFDFASIMTYDFVQGARRPGKFVLSKRHAANYQEVLRWRRNDGVEFWLDDAFYAGGMQLPHKKSISSIDVIRIAQLYPGTLEQQQALGAHKPGDMWKPIHTSEMIDSRGGQAGPISHRTVKKPRKFREEGKARFFDYPPIPETREDKRRGADY</sequence>
<gene>
    <name evidence="2" type="ORF">LTR78_000350</name>
</gene>
<evidence type="ECO:0000313" key="2">
    <source>
        <dbReference type="EMBL" id="KAK3679973.1"/>
    </source>
</evidence>
<keyword evidence="3" id="KW-1185">Reference proteome</keyword>
<organism evidence="2 3">
    <name type="scientific">Recurvomyces mirabilis</name>
    <dbReference type="NCBI Taxonomy" id="574656"/>
    <lineage>
        <taxon>Eukaryota</taxon>
        <taxon>Fungi</taxon>
        <taxon>Dikarya</taxon>
        <taxon>Ascomycota</taxon>
        <taxon>Pezizomycotina</taxon>
        <taxon>Dothideomycetes</taxon>
        <taxon>Dothideomycetidae</taxon>
        <taxon>Mycosphaerellales</taxon>
        <taxon>Teratosphaeriaceae</taxon>
        <taxon>Recurvomyces</taxon>
    </lineage>
</organism>
<accession>A0AAE0WXV0</accession>
<dbReference type="EMBL" id="JAUTXT010000001">
    <property type="protein sequence ID" value="KAK3679973.1"/>
    <property type="molecule type" value="Genomic_DNA"/>
</dbReference>
<proteinExistence type="predicted"/>
<name>A0AAE0WXV0_9PEZI</name>
<reference evidence="2" key="1">
    <citation type="submission" date="2023-07" db="EMBL/GenBank/DDBJ databases">
        <title>Black Yeasts Isolated from many extreme environments.</title>
        <authorList>
            <person name="Coleine C."/>
            <person name="Stajich J.E."/>
            <person name="Selbmann L."/>
        </authorList>
    </citation>
    <scope>NUCLEOTIDE SEQUENCE</scope>
    <source>
        <strain evidence="2">CCFEE 5485</strain>
    </source>
</reference>
<feature type="compositionally biased region" description="Basic and acidic residues" evidence="1">
    <location>
        <begin position="147"/>
        <end position="158"/>
    </location>
</feature>
<feature type="region of interest" description="Disordered" evidence="1">
    <location>
        <begin position="134"/>
        <end position="158"/>
    </location>
</feature>
<evidence type="ECO:0000313" key="3">
    <source>
        <dbReference type="Proteomes" id="UP001274830"/>
    </source>
</evidence>